<evidence type="ECO:0000313" key="2">
    <source>
        <dbReference type="EMBL" id="EEG37088.1"/>
    </source>
</evidence>
<dbReference type="Proteomes" id="UP000003174">
    <property type="component" value="Unassembled WGS sequence"/>
</dbReference>
<organism evidence="2 3">
    <name type="scientific">Anaerobutyricum hallii DSM 3353</name>
    <dbReference type="NCBI Taxonomy" id="411469"/>
    <lineage>
        <taxon>Bacteria</taxon>
        <taxon>Bacillati</taxon>
        <taxon>Bacillota</taxon>
        <taxon>Clostridia</taxon>
        <taxon>Lachnospirales</taxon>
        <taxon>Lachnospiraceae</taxon>
        <taxon>Anaerobutyricum</taxon>
    </lineage>
</organism>
<evidence type="ECO:0000313" key="3">
    <source>
        <dbReference type="Proteomes" id="UP000003174"/>
    </source>
</evidence>
<proteinExistence type="predicted"/>
<name>C0EUC8_9FIRM</name>
<gene>
    <name evidence="2" type="ORF">EUBHAL_01012</name>
</gene>
<keyword evidence="1" id="KW-0472">Membrane</keyword>
<keyword evidence="1" id="KW-0812">Transmembrane</keyword>
<dbReference type="EMBL" id="ACEP01000053">
    <property type="protein sequence ID" value="EEG37088.1"/>
    <property type="molecule type" value="Genomic_DNA"/>
</dbReference>
<keyword evidence="1" id="KW-1133">Transmembrane helix</keyword>
<feature type="transmembrane region" description="Helical" evidence="1">
    <location>
        <begin position="6"/>
        <end position="23"/>
    </location>
</feature>
<comment type="caution">
    <text evidence="2">The sequence shown here is derived from an EMBL/GenBank/DDBJ whole genome shotgun (WGS) entry which is preliminary data.</text>
</comment>
<evidence type="ECO:0000256" key="1">
    <source>
        <dbReference type="SAM" id="Phobius"/>
    </source>
</evidence>
<reference evidence="2 3" key="2">
    <citation type="submission" date="2009-02" db="EMBL/GenBank/DDBJ databases">
        <title>Draft genome sequence of Eubacterium hallii (DSM 3353).</title>
        <authorList>
            <person name="Sudarsanam P."/>
            <person name="Ley R."/>
            <person name="Guruge J."/>
            <person name="Turnbaugh P.J."/>
            <person name="Mahowald M."/>
            <person name="Liep D."/>
            <person name="Gordon J."/>
        </authorList>
    </citation>
    <scope>NUCLEOTIDE SEQUENCE [LARGE SCALE GENOMIC DNA]</scope>
    <source>
        <strain evidence="2 3">DSM 3353</strain>
    </source>
</reference>
<protein>
    <submittedName>
        <fullName evidence="2">Uncharacterized protein</fullName>
    </submittedName>
</protein>
<sequence>MFDIPFLTLIYRMMEFSFFISIVRKIPRAFFKHALEYIKFIK</sequence>
<dbReference type="AlphaFoldDB" id="C0EUC8"/>
<reference evidence="2 3" key="1">
    <citation type="submission" date="2009-01" db="EMBL/GenBank/DDBJ databases">
        <authorList>
            <person name="Fulton L."/>
            <person name="Clifton S."/>
            <person name="Fulton B."/>
            <person name="Xu J."/>
            <person name="Minx P."/>
            <person name="Pepin K.H."/>
            <person name="Johnson M."/>
            <person name="Bhonagiri V."/>
            <person name="Nash W.E."/>
            <person name="Mardis E.R."/>
            <person name="Wilson R.K."/>
        </authorList>
    </citation>
    <scope>NUCLEOTIDE SEQUENCE [LARGE SCALE GENOMIC DNA]</scope>
    <source>
        <strain evidence="2 3">DSM 3353</strain>
    </source>
</reference>
<accession>C0EUC8</accession>